<name>A0A2R6RPT9_9APHY</name>
<evidence type="ECO:0000313" key="3">
    <source>
        <dbReference type="Proteomes" id="UP000186601"/>
    </source>
</evidence>
<feature type="compositionally biased region" description="Polar residues" evidence="1">
    <location>
        <begin position="185"/>
        <end position="197"/>
    </location>
</feature>
<dbReference type="SUPFAM" id="SSF50129">
    <property type="entry name" value="GroES-like"/>
    <property type="match status" value="1"/>
</dbReference>
<proteinExistence type="predicted"/>
<keyword evidence="3" id="KW-1185">Reference proteome</keyword>
<dbReference type="AlphaFoldDB" id="A0A2R6RPT9"/>
<dbReference type="STRING" id="98765.A0A2R6RPT9"/>
<dbReference type="Proteomes" id="UP000186601">
    <property type="component" value="Unassembled WGS sequence"/>
</dbReference>
<feature type="compositionally biased region" description="Low complexity" evidence="1">
    <location>
        <begin position="241"/>
        <end position="258"/>
    </location>
</feature>
<accession>A0A2R6RPT9</accession>
<feature type="compositionally biased region" description="Low complexity" evidence="1">
    <location>
        <begin position="38"/>
        <end position="84"/>
    </location>
</feature>
<dbReference type="InterPro" id="IPR011032">
    <property type="entry name" value="GroES-like_sf"/>
</dbReference>
<feature type="compositionally biased region" description="Polar residues" evidence="1">
    <location>
        <begin position="94"/>
        <end position="115"/>
    </location>
</feature>
<protein>
    <submittedName>
        <fullName evidence="2">Uncharacterized protein</fullName>
    </submittedName>
</protein>
<feature type="region of interest" description="Disordered" evidence="1">
    <location>
        <begin position="163"/>
        <end position="354"/>
    </location>
</feature>
<dbReference type="OrthoDB" id="201656at2759"/>
<gene>
    <name evidence="2" type="ORF">PHLCEN_2v2251</name>
</gene>
<dbReference type="Gene3D" id="3.90.180.10">
    <property type="entry name" value="Medium-chain alcohol dehydrogenases, catalytic domain"/>
    <property type="match status" value="1"/>
</dbReference>
<evidence type="ECO:0000256" key="1">
    <source>
        <dbReference type="SAM" id="MobiDB-lite"/>
    </source>
</evidence>
<feature type="compositionally biased region" description="Polar residues" evidence="1">
    <location>
        <begin position="271"/>
        <end position="282"/>
    </location>
</feature>
<evidence type="ECO:0000313" key="2">
    <source>
        <dbReference type="EMBL" id="PSS32009.1"/>
    </source>
</evidence>
<feature type="compositionally biased region" description="Basic residues" evidence="1">
    <location>
        <begin position="211"/>
        <end position="226"/>
    </location>
</feature>
<reference evidence="2 3" key="1">
    <citation type="submission" date="2018-02" db="EMBL/GenBank/DDBJ databases">
        <title>Genome sequence of the basidiomycete white-rot fungus Phlebia centrifuga.</title>
        <authorList>
            <person name="Granchi Z."/>
            <person name="Peng M."/>
            <person name="de Vries R.P."/>
            <person name="Hilden K."/>
            <person name="Makela M.R."/>
            <person name="Grigoriev I."/>
            <person name="Riley R."/>
        </authorList>
    </citation>
    <scope>NUCLEOTIDE SEQUENCE [LARGE SCALE GENOMIC DNA]</scope>
    <source>
        <strain evidence="2 3">FBCC195</strain>
    </source>
</reference>
<sequence>MLIDPRALTYALLPLPSSPLHKSKPSLDGLSSREQEADSSSVSRTSSESSFTSSSSSSSADSAVRSYVASTSSSRATTSTRITSPVTSDYGRNLANQVETITIASSHSRSQSDPQPSIRGQPRPLAATSTRRRRSQAEIRKETYTDEDWAKDVRWLAPNTLAQSESHHPLPPDFILPTDIPPASPTGTSSRLLQQQLRGPASYPPPAKSAEHRKRTRRSRGSRSSRGRMSALLEEDESEYSDATASASSAEPSRAPSPVQEEPPEVKEIASASSPLAASVTRSRSHRSTKERSSSDEGSENPDARLLAYARSNGHPRRSYSNTRPLSRATDSSAYSQTLPTHAIPNPTTSGESASIVHGYSSLTLPRAGYTGDGKAAVGDGKIDLVRAGIAQSSMATVEVTRGVAQQRPTTDVRRKRRTFSFSLSLKFDLKGLKGKGREARTPAHLLDVLPLPVEFTAHLPPPSYVPSQHVLMQVFAVGLDALDSILVQEKVASGAKGAGFIPGRSVVGKVIEVGWEVKGDVCKRGDWVVGLLDVRKVSISPFV</sequence>
<comment type="caution">
    <text evidence="2">The sequence shown here is derived from an EMBL/GenBank/DDBJ whole genome shotgun (WGS) entry which is preliminary data.</text>
</comment>
<feature type="compositionally biased region" description="Pro residues" evidence="1">
    <location>
        <begin position="171"/>
        <end position="184"/>
    </location>
</feature>
<feature type="region of interest" description="Disordered" evidence="1">
    <location>
        <begin position="14"/>
        <end position="143"/>
    </location>
</feature>
<feature type="compositionally biased region" description="Polar residues" evidence="1">
    <location>
        <begin position="319"/>
        <end position="353"/>
    </location>
</feature>
<organism evidence="2 3">
    <name type="scientific">Hermanssonia centrifuga</name>
    <dbReference type="NCBI Taxonomy" id="98765"/>
    <lineage>
        <taxon>Eukaryota</taxon>
        <taxon>Fungi</taxon>
        <taxon>Dikarya</taxon>
        <taxon>Basidiomycota</taxon>
        <taxon>Agaricomycotina</taxon>
        <taxon>Agaricomycetes</taxon>
        <taxon>Polyporales</taxon>
        <taxon>Meruliaceae</taxon>
        <taxon>Hermanssonia</taxon>
    </lineage>
</organism>
<dbReference type="EMBL" id="MLYV02000207">
    <property type="protein sequence ID" value="PSS32009.1"/>
    <property type="molecule type" value="Genomic_DNA"/>
</dbReference>